<feature type="domain" description="HTH araC/xylS-type" evidence="3">
    <location>
        <begin position="236"/>
        <end position="335"/>
    </location>
</feature>
<organism evidence="4 5">
    <name type="scientific">Bradyrhizobium brasilense</name>
    <dbReference type="NCBI Taxonomy" id="1419277"/>
    <lineage>
        <taxon>Bacteria</taxon>
        <taxon>Pseudomonadati</taxon>
        <taxon>Pseudomonadota</taxon>
        <taxon>Alphaproteobacteria</taxon>
        <taxon>Hyphomicrobiales</taxon>
        <taxon>Nitrobacteraceae</taxon>
        <taxon>Bradyrhizobium</taxon>
    </lineage>
</organism>
<name>A0A1G6UN71_9BRAD</name>
<dbReference type="PANTHER" id="PTHR43130">
    <property type="entry name" value="ARAC-FAMILY TRANSCRIPTIONAL REGULATOR"/>
    <property type="match status" value="1"/>
</dbReference>
<dbReference type="Gene3D" id="3.40.50.880">
    <property type="match status" value="1"/>
</dbReference>
<dbReference type="CDD" id="cd03137">
    <property type="entry name" value="GATase1_AraC_1"/>
    <property type="match status" value="1"/>
</dbReference>
<keyword evidence="2" id="KW-0804">Transcription</keyword>
<dbReference type="InterPro" id="IPR009057">
    <property type="entry name" value="Homeodomain-like_sf"/>
</dbReference>
<reference evidence="4 5" key="1">
    <citation type="submission" date="2016-10" db="EMBL/GenBank/DDBJ databases">
        <authorList>
            <person name="de Groot N.N."/>
        </authorList>
    </citation>
    <scope>NUCLEOTIDE SEQUENCE [LARGE SCALE GENOMIC DNA]</scope>
    <source>
        <strain evidence="4 5">R5</strain>
    </source>
</reference>
<dbReference type="InterPro" id="IPR002818">
    <property type="entry name" value="DJ-1/PfpI"/>
</dbReference>
<dbReference type="PROSITE" id="PS01124">
    <property type="entry name" value="HTH_ARAC_FAMILY_2"/>
    <property type="match status" value="1"/>
</dbReference>
<proteinExistence type="predicted"/>
<dbReference type="PANTHER" id="PTHR43130:SF3">
    <property type="entry name" value="HTH-TYPE TRANSCRIPTIONAL REGULATOR RV1931C"/>
    <property type="match status" value="1"/>
</dbReference>
<dbReference type="SUPFAM" id="SSF52317">
    <property type="entry name" value="Class I glutamine amidotransferase-like"/>
    <property type="match status" value="1"/>
</dbReference>
<dbReference type="Gene3D" id="1.10.10.60">
    <property type="entry name" value="Homeodomain-like"/>
    <property type="match status" value="1"/>
</dbReference>
<gene>
    <name evidence="4" type="ORF">SAMN05216337_101147</name>
</gene>
<protein>
    <submittedName>
        <fullName evidence="4">Transcriptional regulator, AraC family with amidase-like domain</fullName>
    </submittedName>
</protein>
<dbReference type="RefSeq" id="WP_092082967.1">
    <property type="nucleotide sequence ID" value="NZ_FMZW01000011.1"/>
</dbReference>
<sequence>MPSKTAKAPRPEPRDKKATRRIAIVAFPGVTLLDISGPAQVFAELEAIELPGPDYSLSYLSTSGGLVPTDVGMMIDTAPIDSIAPAEVDTLVIPGGPGIWKIRNDAKLMNWIAEALPKARRIASVCLGAFALAWTGILDGKRAATHWRYCPRLQDGFPNIRVEPNAIFVKDGRVWSSAGVSAGIDLALAMIEEDFGHTIALDVARRLVVFLKRPGGQSQFSTVLAAQASDVEGRFSALHAWIIENITSDLKVETLAEKAGMTPRTFARTYVSRTGMTPASGVEALRVETARLLLESRQIGGVVEVAKRAGFGDDERMRRAFLRHLGVSPTEYRNRFSGS</sequence>
<dbReference type="InterPro" id="IPR052158">
    <property type="entry name" value="INH-QAR"/>
</dbReference>
<dbReference type="InterPro" id="IPR029062">
    <property type="entry name" value="Class_I_gatase-like"/>
</dbReference>
<dbReference type="AlphaFoldDB" id="A0A1G6UN71"/>
<evidence type="ECO:0000313" key="5">
    <source>
        <dbReference type="Proteomes" id="UP000199245"/>
    </source>
</evidence>
<keyword evidence="1" id="KW-0805">Transcription regulation</keyword>
<dbReference type="Pfam" id="PF12833">
    <property type="entry name" value="HTH_18"/>
    <property type="match status" value="1"/>
</dbReference>
<dbReference type="GO" id="GO:0043565">
    <property type="term" value="F:sequence-specific DNA binding"/>
    <property type="evidence" value="ECO:0007669"/>
    <property type="project" value="InterPro"/>
</dbReference>
<dbReference type="InterPro" id="IPR018060">
    <property type="entry name" value="HTH_AraC"/>
</dbReference>
<evidence type="ECO:0000256" key="2">
    <source>
        <dbReference type="ARBA" id="ARBA00023163"/>
    </source>
</evidence>
<accession>A0A1G6UN71</accession>
<evidence type="ECO:0000259" key="3">
    <source>
        <dbReference type="PROSITE" id="PS01124"/>
    </source>
</evidence>
<evidence type="ECO:0000256" key="1">
    <source>
        <dbReference type="ARBA" id="ARBA00023015"/>
    </source>
</evidence>
<dbReference type="EMBL" id="FMZW01000011">
    <property type="protein sequence ID" value="SDD42792.1"/>
    <property type="molecule type" value="Genomic_DNA"/>
</dbReference>
<dbReference type="Proteomes" id="UP000199245">
    <property type="component" value="Unassembled WGS sequence"/>
</dbReference>
<dbReference type="Pfam" id="PF01965">
    <property type="entry name" value="DJ-1_PfpI"/>
    <property type="match status" value="1"/>
</dbReference>
<dbReference type="GO" id="GO:0003700">
    <property type="term" value="F:DNA-binding transcription factor activity"/>
    <property type="evidence" value="ECO:0007669"/>
    <property type="project" value="InterPro"/>
</dbReference>
<dbReference type="SMART" id="SM00342">
    <property type="entry name" value="HTH_ARAC"/>
    <property type="match status" value="1"/>
</dbReference>
<evidence type="ECO:0000313" key="4">
    <source>
        <dbReference type="EMBL" id="SDD42792.1"/>
    </source>
</evidence>
<dbReference type="SUPFAM" id="SSF46689">
    <property type="entry name" value="Homeodomain-like"/>
    <property type="match status" value="2"/>
</dbReference>